<reference evidence="2" key="1">
    <citation type="submission" date="2018-04" db="EMBL/GenBank/DDBJ databases">
        <title>WGS assembly of Panicum hallii.</title>
        <authorList>
            <person name="Lovell J."/>
            <person name="Jenkins J."/>
            <person name="Lowry D."/>
            <person name="Mamidi S."/>
            <person name="Sreedasyam A."/>
            <person name="Weng X."/>
            <person name="Barry K."/>
            <person name="Bonette J."/>
            <person name="Campitelli B."/>
            <person name="Daum C."/>
            <person name="Gordon S."/>
            <person name="Gould B."/>
            <person name="Lipzen A."/>
            <person name="Macqueen A."/>
            <person name="Palacio-Mejia J."/>
            <person name="Plott C."/>
            <person name="Shakirov E."/>
            <person name="Shu S."/>
            <person name="Yoshinaga Y."/>
            <person name="Zane M."/>
            <person name="Rokhsar D."/>
            <person name="Grimwood J."/>
            <person name="Schmutz J."/>
            <person name="Juenger T."/>
        </authorList>
    </citation>
    <scope>NUCLEOTIDE SEQUENCE [LARGE SCALE GENOMIC DNA]</scope>
    <source>
        <strain evidence="2">FIL2</strain>
    </source>
</reference>
<name>A0A2T8IEV8_9POAL</name>
<dbReference type="AlphaFoldDB" id="A0A2T8IEV8"/>
<feature type="region of interest" description="Disordered" evidence="1">
    <location>
        <begin position="15"/>
        <end position="119"/>
    </location>
</feature>
<proteinExistence type="predicted"/>
<organism evidence="2">
    <name type="scientific">Panicum hallii</name>
    <dbReference type="NCBI Taxonomy" id="206008"/>
    <lineage>
        <taxon>Eukaryota</taxon>
        <taxon>Viridiplantae</taxon>
        <taxon>Streptophyta</taxon>
        <taxon>Embryophyta</taxon>
        <taxon>Tracheophyta</taxon>
        <taxon>Spermatophyta</taxon>
        <taxon>Magnoliopsida</taxon>
        <taxon>Liliopsida</taxon>
        <taxon>Poales</taxon>
        <taxon>Poaceae</taxon>
        <taxon>PACMAD clade</taxon>
        <taxon>Panicoideae</taxon>
        <taxon>Panicodae</taxon>
        <taxon>Paniceae</taxon>
        <taxon>Panicinae</taxon>
        <taxon>Panicum</taxon>
        <taxon>Panicum sect. Panicum</taxon>
    </lineage>
</organism>
<dbReference type="Proteomes" id="UP000243499">
    <property type="component" value="Chromosome 6"/>
</dbReference>
<dbReference type="Gramene" id="PVH36199">
    <property type="protein sequence ID" value="PVH36199"/>
    <property type="gene ID" value="PAHAL_6G020100"/>
</dbReference>
<accession>A0A2T8IEV8</accession>
<sequence length="119" mass="13188">MAKDDDRVRPWACEPCLLSGPHVPDPTASRDPGVDGISNSTPGRHLVCRPPLFVAASAASRGSPERRRARPPVWDDFQRPVTLRHDRERGEPPGVALPVTTAHQQPPARRPGATRRRRR</sequence>
<evidence type="ECO:0000313" key="2">
    <source>
        <dbReference type="EMBL" id="PVH36199.1"/>
    </source>
</evidence>
<gene>
    <name evidence="2" type="ORF">PAHAL_6G020100</name>
</gene>
<evidence type="ECO:0000256" key="1">
    <source>
        <dbReference type="SAM" id="MobiDB-lite"/>
    </source>
</evidence>
<protein>
    <submittedName>
        <fullName evidence="2">Uncharacterized protein</fullName>
    </submittedName>
</protein>
<dbReference type="EMBL" id="CM008051">
    <property type="protein sequence ID" value="PVH36199.1"/>
    <property type="molecule type" value="Genomic_DNA"/>
</dbReference>